<organism evidence="1 2">
    <name type="scientific">Rhizophagus irregularis</name>
    <dbReference type="NCBI Taxonomy" id="588596"/>
    <lineage>
        <taxon>Eukaryota</taxon>
        <taxon>Fungi</taxon>
        <taxon>Fungi incertae sedis</taxon>
        <taxon>Mucoromycota</taxon>
        <taxon>Glomeromycotina</taxon>
        <taxon>Glomeromycetes</taxon>
        <taxon>Glomerales</taxon>
        <taxon>Glomeraceae</taxon>
        <taxon>Rhizophagus</taxon>
    </lineage>
</organism>
<dbReference type="Proteomes" id="UP000233469">
    <property type="component" value="Unassembled WGS sequence"/>
</dbReference>
<gene>
    <name evidence="1" type="ORF">RhiirC2_714450</name>
</gene>
<evidence type="ECO:0000313" key="1">
    <source>
        <dbReference type="EMBL" id="PKK66993.1"/>
    </source>
</evidence>
<dbReference type="EMBL" id="LLXL01001018">
    <property type="protein sequence ID" value="PKK66993.1"/>
    <property type="molecule type" value="Genomic_DNA"/>
</dbReference>
<comment type="caution">
    <text evidence="1">The sequence shown here is derived from an EMBL/GenBank/DDBJ whole genome shotgun (WGS) entry which is preliminary data.</text>
</comment>
<sequence length="150" mass="17899">MIQLGDFKQQLRVIVDKYYPKGKYEPDSREMVDKSNEWILKYFQSSEYSEKYMSIDHTVSTQLIIEEVIKVSSIEQKNKKKIELEIIDDIRNNINQDESIIARCNFFIEGMDFSKDPNQNHFGYIDNIQQKRVLEKIDDLMSKVMEKFGR</sequence>
<name>A0A2N1MZB4_9GLOM</name>
<protein>
    <submittedName>
        <fullName evidence="1">Uncharacterized protein</fullName>
    </submittedName>
</protein>
<evidence type="ECO:0000313" key="2">
    <source>
        <dbReference type="Proteomes" id="UP000233469"/>
    </source>
</evidence>
<reference evidence="1 2" key="2">
    <citation type="submission" date="2017-10" db="EMBL/GenBank/DDBJ databases">
        <title>Extensive intraspecific genome diversity in a model arbuscular mycorrhizal fungus.</title>
        <authorList>
            <person name="Chen E.C.H."/>
            <person name="Morin E."/>
            <person name="Baudet D."/>
            <person name="Noel J."/>
            <person name="Ndikumana S."/>
            <person name="Charron P."/>
            <person name="St-Onge C."/>
            <person name="Giorgi J."/>
            <person name="Grigoriev I.V."/>
            <person name="Roux C."/>
            <person name="Martin F.M."/>
            <person name="Corradi N."/>
        </authorList>
    </citation>
    <scope>NUCLEOTIDE SEQUENCE [LARGE SCALE GENOMIC DNA]</scope>
    <source>
        <strain evidence="1 2">C2</strain>
    </source>
</reference>
<accession>A0A2N1MZB4</accession>
<dbReference type="AlphaFoldDB" id="A0A2N1MZB4"/>
<dbReference type="VEuPathDB" id="FungiDB:FUN_017183"/>
<reference evidence="1 2" key="1">
    <citation type="submission" date="2016-04" db="EMBL/GenBank/DDBJ databases">
        <title>Genome analyses suggest a sexual origin of heterokaryosis in a supposedly ancient asexual fungus.</title>
        <authorList>
            <person name="Ropars J."/>
            <person name="Sedzielewska K."/>
            <person name="Noel J."/>
            <person name="Charron P."/>
            <person name="Farinelli L."/>
            <person name="Marton T."/>
            <person name="Kruger M."/>
            <person name="Pelin A."/>
            <person name="Brachmann A."/>
            <person name="Corradi N."/>
        </authorList>
    </citation>
    <scope>NUCLEOTIDE SEQUENCE [LARGE SCALE GENOMIC DNA]</scope>
    <source>
        <strain evidence="1 2">C2</strain>
    </source>
</reference>
<proteinExistence type="predicted"/>